<accession>A0A9P7SEH2</accession>
<organism evidence="1 2">
    <name type="scientific">Claviceps pazoutovae</name>
    <dbReference type="NCBI Taxonomy" id="1649127"/>
    <lineage>
        <taxon>Eukaryota</taxon>
        <taxon>Fungi</taxon>
        <taxon>Dikarya</taxon>
        <taxon>Ascomycota</taxon>
        <taxon>Pezizomycotina</taxon>
        <taxon>Sordariomycetes</taxon>
        <taxon>Hypocreomycetidae</taxon>
        <taxon>Hypocreales</taxon>
        <taxon>Clavicipitaceae</taxon>
        <taxon>Claviceps</taxon>
    </lineage>
</organism>
<keyword evidence="2" id="KW-1185">Reference proteome</keyword>
<reference evidence="1 2" key="1">
    <citation type="journal article" date="2020" name="bioRxiv">
        <title>Whole genome comparisons of ergot fungi reveals the divergence and evolution of species within the genus Claviceps are the result of varying mechanisms driving genome evolution and host range expansion.</title>
        <authorList>
            <person name="Wyka S.A."/>
            <person name="Mondo S.J."/>
            <person name="Liu M."/>
            <person name="Dettman J."/>
            <person name="Nalam V."/>
            <person name="Broders K.D."/>
        </authorList>
    </citation>
    <scope>NUCLEOTIDE SEQUENCE [LARGE SCALE GENOMIC DNA]</scope>
    <source>
        <strain evidence="1 2">CCC 1485</strain>
    </source>
</reference>
<name>A0A9P7SEH2_9HYPO</name>
<dbReference type="EMBL" id="SRPO01000669">
    <property type="protein sequence ID" value="KAG5930914.1"/>
    <property type="molecule type" value="Genomic_DNA"/>
</dbReference>
<dbReference type="AlphaFoldDB" id="A0A9P7SEH2"/>
<sequence>MDNQVVKRITEDDGEVVKRPEQGPHGIATLMSRSASTAVAAKRGESPPPASGFCGAAINSLVTFQH</sequence>
<evidence type="ECO:0000313" key="1">
    <source>
        <dbReference type="EMBL" id="KAG5930914.1"/>
    </source>
</evidence>
<dbReference type="Proteomes" id="UP000706124">
    <property type="component" value="Unassembled WGS sequence"/>
</dbReference>
<gene>
    <name evidence="1" type="ORF">E4U60_006676</name>
</gene>
<comment type="caution">
    <text evidence="1">The sequence shown here is derived from an EMBL/GenBank/DDBJ whole genome shotgun (WGS) entry which is preliminary data.</text>
</comment>
<protein>
    <submittedName>
        <fullName evidence="1">Uncharacterized protein</fullName>
    </submittedName>
</protein>
<proteinExistence type="predicted"/>
<evidence type="ECO:0000313" key="2">
    <source>
        <dbReference type="Proteomes" id="UP000706124"/>
    </source>
</evidence>